<dbReference type="SMART" id="SM00490">
    <property type="entry name" value="HELICc"/>
    <property type="match status" value="1"/>
</dbReference>
<dbReference type="GO" id="GO:0003676">
    <property type="term" value="F:nucleic acid binding"/>
    <property type="evidence" value="ECO:0007669"/>
    <property type="project" value="InterPro"/>
</dbReference>
<protein>
    <recommendedName>
        <fullName evidence="1">RNA helicase</fullName>
        <ecNumber evidence="1">3.6.4.13</ecNumber>
    </recommendedName>
</protein>
<dbReference type="FunFam" id="3.40.50.300:FF:000008">
    <property type="entry name" value="ATP-dependent RNA helicase RhlB"/>
    <property type="match status" value="1"/>
</dbReference>
<dbReference type="Pfam" id="PF00271">
    <property type="entry name" value="Helicase_C"/>
    <property type="match status" value="1"/>
</dbReference>
<dbReference type="STRING" id="42156.A0A3P6V1U5"/>
<keyword evidence="8" id="KW-1133">Transmembrane helix</keyword>
<keyword evidence="13" id="KW-1185">Reference proteome</keyword>
<feature type="region of interest" description="Disordered" evidence="7">
    <location>
        <begin position="224"/>
        <end position="257"/>
    </location>
</feature>
<evidence type="ECO:0000259" key="9">
    <source>
        <dbReference type="PROSITE" id="PS51192"/>
    </source>
</evidence>
<evidence type="ECO:0000256" key="3">
    <source>
        <dbReference type="ARBA" id="ARBA00022801"/>
    </source>
</evidence>
<keyword evidence="4" id="KW-0347">Helicase</keyword>
<dbReference type="CDD" id="cd18787">
    <property type="entry name" value="SF2_C_DEAD"/>
    <property type="match status" value="1"/>
</dbReference>
<dbReference type="GO" id="GO:0043186">
    <property type="term" value="C:P granule"/>
    <property type="evidence" value="ECO:0007669"/>
    <property type="project" value="UniProtKB-ARBA"/>
</dbReference>
<dbReference type="SUPFAM" id="SSF52540">
    <property type="entry name" value="P-loop containing nucleoside triphosphate hydrolases"/>
    <property type="match status" value="1"/>
</dbReference>
<dbReference type="EC" id="3.6.4.13" evidence="1"/>
<dbReference type="OrthoDB" id="196131at2759"/>
<evidence type="ECO:0000256" key="4">
    <source>
        <dbReference type="ARBA" id="ARBA00022806"/>
    </source>
</evidence>
<dbReference type="InterPro" id="IPR014014">
    <property type="entry name" value="RNA_helicase_DEAD_Q_motif"/>
</dbReference>
<dbReference type="InterPro" id="IPR011545">
    <property type="entry name" value="DEAD/DEAH_box_helicase_dom"/>
</dbReference>
<dbReference type="SMART" id="SM00487">
    <property type="entry name" value="DEXDc"/>
    <property type="match status" value="1"/>
</dbReference>
<dbReference type="InterPro" id="IPR001650">
    <property type="entry name" value="Helicase_C-like"/>
</dbReference>
<feature type="domain" description="Helicase C-terminal" evidence="10">
    <location>
        <begin position="573"/>
        <end position="718"/>
    </location>
</feature>
<feature type="domain" description="Helicase ATP-binding" evidence="9">
    <location>
        <begin position="381"/>
        <end position="535"/>
    </location>
</feature>
<dbReference type="EMBL" id="UYRX01000761">
    <property type="protein sequence ID" value="VDK86018.1"/>
    <property type="molecule type" value="Genomic_DNA"/>
</dbReference>
<dbReference type="GO" id="GO:0005524">
    <property type="term" value="F:ATP binding"/>
    <property type="evidence" value="ECO:0007669"/>
    <property type="project" value="UniProtKB-KW"/>
</dbReference>
<feature type="region of interest" description="Disordered" evidence="7">
    <location>
        <begin position="768"/>
        <end position="807"/>
    </location>
</feature>
<feature type="transmembrane region" description="Helical" evidence="8">
    <location>
        <begin position="889"/>
        <end position="911"/>
    </location>
</feature>
<keyword evidence="8" id="KW-0812">Transmembrane</keyword>
<dbReference type="InterPro" id="IPR014001">
    <property type="entry name" value="Helicase_ATP-bd"/>
</dbReference>
<evidence type="ECO:0000256" key="1">
    <source>
        <dbReference type="ARBA" id="ARBA00012552"/>
    </source>
</evidence>
<dbReference type="PROSITE" id="PS51195">
    <property type="entry name" value="Q_MOTIF"/>
    <property type="match status" value="1"/>
</dbReference>
<accession>A0A3P6V1U5</accession>
<dbReference type="PANTHER" id="PTHR47958">
    <property type="entry name" value="ATP-DEPENDENT RNA HELICASE DBP3"/>
    <property type="match status" value="1"/>
</dbReference>
<keyword evidence="5" id="KW-0067">ATP-binding</keyword>
<evidence type="ECO:0000313" key="12">
    <source>
        <dbReference type="EMBL" id="VDK86018.1"/>
    </source>
</evidence>
<evidence type="ECO:0000259" key="11">
    <source>
        <dbReference type="PROSITE" id="PS51195"/>
    </source>
</evidence>
<dbReference type="InterPro" id="IPR000629">
    <property type="entry name" value="RNA-helicase_DEAD-box_CS"/>
</dbReference>
<evidence type="ECO:0000256" key="5">
    <source>
        <dbReference type="ARBA" id="ARBA00022840"/>
    </source>
</evidence>
<evidence type="ECO:0000256" key="7">
    <source>
        <dbReference type="SAM" id="MobiDB-lite"/>
    </source>
</evidence>
<dbReference type="PROSITE" id="PS51192">
    <property type="entry name" value="HELICASE_ATP_BIND_1"/>
    <property type="match status" value="1"/>
</dbReference>
<evidence type="ECO:0000256" key="2">
    <source>
        <dbReference type="ARBA" id="ARBA00022741"/>
    </source>
</evidence>
<dbReference type="InterPro" id="IPR027417">
    <property type="entry name" value="P-loop_NTPase"/>
</dbReference>
<dbReference type="Proteomes" id="UP000277928">
    <property type="component" value="Unassembled WGS sequence"/>
</dbReference>
<dbReference type="OMA" id="RNGITIM"/>
<feature type="region of interest" description="Disordered" evidence="7">
    <location>
        <begin position="271"/>
        <end position="297"/>
    </location>
</feature>
<evidence type="ECO:0000256" key="6">
    <source>
        <dbReference type="PROSITE-ProRule" id="PRU00552"/>
    </source>
</evidence>
<dbReference type="AlphaFoldDB" id="A0A3P6V1U5"/>
<gene>
    <name evidence="12" type="ORF">NLS_LOCUS7410</name>
</gene>
<reference evidence="12 13" key="1">
    <citation type="submission" date="2018-08" db="EMBL/GenBank/DDBJ databases">
        <authorList>
            <person name="Laetsch R D."/>
            <person name="Stevens L."/>
            <person name="Kumar S."/>
            <person name="Blaxter L. M."/>
        </authorList>
    </citation>
    <scope>NUCLEOTIDE SEQUENCE [LARGE SCALE GENOMIC DNA]</scope>
</reference>
<keyword evidence="8" id="KW-0472">Membrane</keyword>
<feature type="short sequence motif" description="Q motif" evidence="6">
    <location>
        <begin position="350"/>
        <end position="378"/>
    </location>
</feature>
<sequence>MDFREKLYPIYKRSGVTIMNSGNFGYGSQNFDNSYQYVKSTPGSEGWTGGEAPGSQLPHPPNCTAPASRSNEAVPQHGKDVWMSVKPKKCDEKFEMKKKSILDVAARYSVSGVQNLGNSKLESRYVPPHMRHAAAAAPDTIPEGAPAYENWSRGPQQYVRSGRGSGATFGDRSAPMRKSQSYVAMQQQNNCAAQWSNSLSMQGYDYQPCVGGRPGRGRAGFGQPASGFNRNEGHVRGRGTYGDGHGSNRGRPNYSGRYSYDRRAVHDEQQWGSQHLSGFRRQDDAVPDNSRWAGLRDPLPERPLQWTEQLPRDELLESELFAGMNSGINFDKYEEIPVEATGQDCPPPISLFADLKLHTWIEENIRLSGYGRPTPVQKYSIPTLMNNRDLMSCAQTGSGKTAAFLVPLINNVLQAGPEALYKSTTQQNGRRRQYPAALILSPTRELSLQIYNESRKFAYRTPITSALLYGGRENYREQINKLRLGVHILIATPGRLIDVMEQGLIGLDGCRFLVLDEADRMLDMGFEPQIRQVLAQDFLMPNYVFLAVGRVGSTSENIMQKIVWVEEHEKKSFLMDLLDAGEPSALTLVFVETKRGASDLAYYLQKDGYNVVAIHGDLKQFDREKHLETFRSGAAPILVATAVAARGLDIPNVKHVINYDLPSDIDEYVHRIGRTGRVGNVGLATSFFNDKNRNIARDLAELVVEANQELPEWLEKISTDAQRYGTRPGRIKGGRLVRFCARFPETFSGQHLYRNIFSRFGGRDHRVQYTGSSGGGGSHRQNGINYSPSSNQWNQPQRTSRAPPQQKGLHHLNFRRTCVMEKNRCQFDPNCFYAIENFIENCKFELQILADMVLFLDFCRSVKAKQRPLVIDFVSFPSLDHPGHICCRFLLLVVVAVVVVVVVVVVVTFKFEKRLGWHVMKGD</sequence>
<feature type="domain" description="DEAD-box RNA helicase Q" evidence="11">
    <location>
        <begin position="350"/>
        <end position="378"/>
    </location>
</feature>
<keyword evidence="3" id="KW-0378">Hydrolase</keyword>
<name>A0A3P6V1U5_LITSI</name>
<dbReference type="Pfam" id="PF00270">
    <property type="entry name" value="DEAD"/>
    <property type="match status" value="1"/>
</dbReference>
<evidence type="ECO:0000259" key="10">
    <source>
        <dbReference type="PROSITE" id="PS51194"/>
    </source>
</evidence>
<keyword evidence="2" id="KW-0547">Nucleotide-binding</keyword>
<organism evidence="12 13">
    <name type="scientific">Litomosoides sigmodontis</name>
    <name type="common">Filarial nematode worm</name>
    <dbReference type="NCBI Taxonomy" id="42156"/>
    <lineage>
        <taxon>Eukaryota</taxon>
        <taxon>Metazoa</taxon>
        <taxon>Ecdysozoa</taxon>
        <taxon>Nematoda</taxon>
        <taxon>Chromadorea</taxon>
        <taxon>Rhabditida</taxon>
        <taxon>Spirurina</taxon>
        <taxon>Spiruromorpha</taxon>
        <taxon>Filarioidea</taxon>
        <taxon>Onchocercidae</taxon>
        <taxon>Litomosoides</taxon>
    </lineage>
</organism>
<dbReference type="GO" id="GO:0003724">
    <property type="term" value="F:RNA helicase activity"/>
    <property type="evidence" value="ECO:0007669"/>
    <property type="project" value="UniProtKB-EC"/>
</dbReference>
<dbReference type="PROSITE" id="PS51194">
    <property type="entry name" value="HELICASE_CTER"/>
    <property type="match status" value="1"/>
</dbReference>
<evidence type="ECO:0000313" key="13">
    <source>
        <dbReference type="Proteomes" id="UP000277928"/>
    </source>
</evidence>
<dbReference type="PROSITE" id="PS00039">
    <property type="entry name" value="DEAD_ATP_HELICASE"/>
    <property type="match status" value="1"/>
</dbReference>
<dbReference type="Gene3D" id="3.40.50.300">
    <property type="entry name" value="P-loop containing nucleotide triphosphate hydrolases"/>
    <property type="match status" value="2"/>
</dbReference>
<feature type="compositionally biased region" description="Polar residues" evidence="7">
    <location>
        <begin position="779"/>
        <end position="803"/>
    </location>
</feature>
<evidence type="ECO:0000256" key="8">
    <source>
        <dbReference type="SAM" id="Phobius"/>
    </source>
</evidence>
<proteinExistence type="predicted"/>
<dbReference type="GO" id="GO:0016787">
    <property type="term" value="F:hydrolase activity"/>
    <property type="evidence" value="ECO:0007669"/>
    <property type="project" value="UniProtKB-KW"/>
</dbReference>